<proteinExistence type="predicted"/>
<keyword evidence="4" id="KW-0378">Hydrolase</keyword>
<evidence type="ECO:0000313" key="9">
    <source>
        <dbReference type="Proteomes" id="UP000005877"/>
    </source>
</evidence>
<dbReference type="RefSeq" id="WP_014587345.1">
    <property type="nucleotide sequence ID" value="NC_017527.1"/>
</dbReference>
<dbReference type="GeneID" id="25395433"/>
<keyword evidence="2" id="KW-0540">Nuclease</keyword>
<dbReference type="EMBL" id="CP003117">
    <property type="protein sequence ID" value="AET65165.1"/>
    <property type="molecule type" value="Genomic_DNA"/>
</dbReference>
<protein>
    <recommendedName>
        <fullName evidence="7">PD-(D/E)XK endonuclease-like domain-containing protein</fullName>
    </recommendedName>
</protein>
<sequence length="256" mass="29330">MAQPVRISEISLYLRCPRLLYFQAMGRRVHPEVETPKNILMREVALSLSEIGPEEGEDLGEWLREALERALVEVPAIYRERINPHDLQAAAEEVAAWAAEVAPKIQVSLREINPSTVEVELRSDRLGLSGRVDRVVSRGAEDGSNHLRIPSILRVDLPPEAGVWRSDRLRLAGYSMLLEEELEARVDRGLVEYLRSGEVREVEIRPTDRRRVLRIRDRVRSIREGKLPDRPREAPCERCPVLESCETRQTLASKFF</sequence>
<dbReference type="GO" id="GO:0051536">
    <property type="term" value="F:iron-sulfur cluster binding"/>
    <property type="evidence" value="ECO:0007669"/>
    <property type="project" value="UniProtKB-KW"/>
</dbReference>
<dbReference type="STRING" id="1110509.Mhar_1807"/>
<evidence type="ECO:0000256" key="1">
    <source>
        <dbReference type="ARBA" id="ARBA00001966"/>
    </source>
</evidence>
<dbReference type="HOGENOM" id="CLU_101254_0_0_2"/>
<organism evidence="8 9">
    <name type="scientific">Methanothrix harundinacea (strain 6Ac)</name>
    <name type="common">Methanosaeta harundinacea</name>
    <dbReference type="NCBI Taxonomy" id="1110509"/>
    <lineage>
        <taxon>Archaea</taxon>
        <taxon>Methanobacteriati</taxon>
        <taxon>Methanobacteriota</taxon>
        <taxon>Stenosarchaea group</taxon>
        <taxon>Methanomicrobia</taxon>
        <taxon>Methanotrichales</taxon>
        <taxon>Methanotrichaceae</taxon>
        <taxon>Methanothrix</taxon>
    </lineage>
</organism>
<evidence type="ECO:0000256" key="4">
    <source>
        <dbReference type="ARBA" id="ARBA00022801"/>
    </source>
</evidence>
<keyword evidence="6" id="KW-0411">Iron-sulfur</keyword>
<dbReference type="KEGG" id="mhi:Mhar_1807"/>
<dbReference type="AlphaFoldDB" id="G7WPG4"/>
<evidence type="ECO:0000256" key="5">
    <source>
        <dbReference type="ARBA" id="ARBA00023004"/>
    </source>
</evidence>
<accession>G7WPG4</accession>
<evidence type="ECO:0000256" key="6">
    <source>
        <dbReference type="ARBA" id="ARBA00023014"/>
    </source>
</evidence>
<evidence type="ECO:0000256" key="3">
    <source>
        <dbReference type="ARBA" id="ARBA00022723"/>
    </source>
</evidence>
<keyword evidence="5" id="KW-0408">Iron</keyword>
<dbReference type="PANTHER" id="PTHR36531:SF6">
    <property type="entry name" value="DNA REPLICATION ATP-DEPENDENT HELICASE_NUCLEASE DNA2"/>
    <property type="match status" value="1"/>
</dbReference>
<dbReference type="GO" id="GO:0016787">
    <property type="term" value="F:hydrolase activity"/>
    <property type="evidence" value="ECO:0007669"/>
    <property type="project" value="UniProtKB-KW"/>
</dbReference>
<name>G7WPG4_METH6</name>
<dbReference type="Pfam" id="PF12705">
    <property type="entry name" value="PDDEXK_1"/>
    <property type="match status" value="1"/>
</dbReference>
<comment type="cofactor">
    <cofactor evidence="1">
        <name>[4Fe-4S] cluster</name>
        <dbReference type="ChEBI" id="CHEBI:49883"/>
    </cofactor>
</comment>
<keyword evidence="3" id="KW-0479">Metal-binding</keyword>
<dbReference type="GO" id="GO:0046872">
    <property type="term" value="F:metal ion binding"/>
    <property type="evidence" value="ECO:0007669"/>
    <property type="project" value="UniProtKB-KW"/>
</dbReference>
<dbReference type="OrthoDB" id="26676at2157"/>
<evidence type="ECO:0000256" key="2">
    <source>
        <dbReference type="ARBA" id="ARBA00022722"/>
    </source>
</evidence>
<dbReference type="Proteomes" id="UP000005877">
    <property type="component" value="Chromosome"/>
</dbReference>
<evidence type="ECO:0000313" key="8">
    <source>
        <dbReference type="EMBL" id="AET65165.1"/>
    </source>
</evidence>
<dbReference type="InterPro" id="IPR011604">
    <property type="entry name" value="PDDEXK-like_dom_sf"/>
</dbReference>
<dbReference type="InterPro" id="IPR051827">
    <property type="entry name" value="Cas4_exonuclease"/>
</dbReference>
<gene>
    <name evidence="8" type="ordered locus">Mhar_1807</name>
</gene>
<dbReference type="GO" id="GO:0004518">
    <property type="term" value="F:nuclease activity"/>
    <property type="evidence" value="ECO:0007669"/>
    <property type="project" value="UniProtKB-KW"/>
</dbReference>
<evidence type="ECO:0000259" key="7">
    <source>
        <dbReference type="Pfam" id="PF12705"/>
    </source>
</evidence>
<dbReference type="Gene3D" id="3.90.320.10">
    <property type="match status" value="1"/>
</dbReference>
<keyword evidence="9" id="KW-1185">Reference proteome</keyword>
<dbReference type="PATRIC" id="fig|1110509.7.peg.2006"/>
<dbReference type="PANTHER" id="PTHR36531">
    <property type="entry name" value="CRISPR-ASSOCIATED EXONUCLEASE CAS4"/>
    <property type="match status" value="1"/>
</dbReference>
<dbReference type="InterPro" id="IPR038726">
    <property type="entry name" value="PDDEXK_AddAB-type"/>
</dbReference>
<feature type="domain" description="PD-(D/E)XK endonuclease-like" evidence="7">
    <location>
        <begin position="8"/>
        <end position="246"/>
    </location>
</feature>
<reference evidence="8 9" key="1">
    <citation type="journal article" date="2012" name="PLoS ONE">
        <title>The genome characteristics and predicted function of methyl-group oxidation pathway in the obligate aceticlastic methanogens, Methanosaeta spp.</title>
        <authorList>
            <person name="Zhu J."/>
            <person name="Zheng H."/>
            <person name="Ai G."/>
            <person name="Zhang G."/>
            <person name="Liu D."/>
            <person name="Liu X."/>
            <person name="Dong X."/>
        </authorList>
    </citation>
    <scope>NUCLEOTIDE SEQUENCE [LARGE SCALE GENOMIC DNA]</scope>
    <source>
        <strain evidence="8 9">6Ac</strain>
    </source>
</reference>